<dbReference type="InterPro" id="IPR032874">
    <property type="entry name" value="DDE_dom"/>
</dbReference>
<reference evidence="2" key="2">
    <citation type="submission" date="2009-12" db="EMBL/GenBank/DDBJ databases">
        <authorList>
            <person name="Summers A.O."/>
            <person name="Shearer J."/>
            <person name="Wireman J."/>
        </authorList>
    </citation>
    <scope>NUCLEOTIDE SEQUENCE</scope>
    <source>
        <strain evidence="2">CDC9</strain>
        <plasmid evidence="2">SAP045A</plasmid>
    </source>
</reference>
<dbReference type="Pfam" id="PF13610">
    <property type="entry name" value="DDE_Tnp_IS240"/>
    <property type="match status" value="1"/>
</dbReference>
<evidence type="ECO:0000313" key="4">
    <source>
        <dbReference type="EMBL" id="PIH09236.1"/>
    </source>
</evidence>
<dbReference type="Proteomes" id="UP000648077">
    <property type="component" value="Unassembled WGS sequence"/>
</dbReference>
<accession>D2J8I2</accession>
<evidence type="ECO:0000259" key="1">
    <source>
        <dbReference type="Pfam" id="PF13610"/>
    </source>
</evidence>
<reference evidence="4 5" key="3">
    <citation type="submission" date="2017-10" db="EMBL/GenBank/DDBJ databases">
        <title>genome sequences of Staph epi in chlorhexidine trial.</title>
        <authorList>
            <person name="Greninger A.L."/>
            <person name="Addetia A."/>
            <person name="Qin X."/>
            <person name="Zerr D."/>
        </authorList>
    </citation>
    <scope>NUCLEOTIDE SEQUENCE [LARGE SCALE GENOMIC DNA]</scope>
    <source>
        <strain evidence="4 5">SCH-17</strain>
    </source>
</reference>
<reference evidence="3" key="4">
    <citation type="submission" date="2020-08" db="EMBL/GenBank/DDBJ databases">
        <title>Changes in the skin microbiome associated with squamous cell carcinoma in transplant recipients.</title>
        <authorList>
            <person name="Zaugg J."/>
            <person name="Krueger A."/>
            <person name="Lachner N."/>
        </authorList>
    </citation>
    <scope>NUCLEOTIDE SEQUENCE</scope>
    <source>
        <strain evidence="3">R5988</strain>
    </source>
</reference>
<evidence type="ECO:0000313" key="2">
    <source>
        <dbReference type="EMBL" id="ADA61753.1"/>
    </source>
</evidence>
<evidence type="ECO:0000313" key="3">
    <source>
        <dbReference type="EMBL" id="MBF2231206.1"/>
    </source>
</evidence>
<name>D2J8I2_STAEP</name>
<feature type="domain" description="DDE" evidence="1">
    <location>
        <begin position="12"/>
        <end position="43"/>
    </location>
</feature>
<evidence type="ECO:0000313" key="5">
    <source>
        <dbReference type="Proteomes" id="UP000228502"/>
    </source>
</evidence>
<dbReference type="Proteomes" id="UP000228502">
    <property type="component" value="Unassembled WGS sequence"/>
</dbReference>
<dbReference type="EMBL" id="JACGQI010000032">
    <property type="protein sequence ID" value="MBF2231206.1"/>
    <property type="molecule type" value="Genomic_DNA"/>
</dbReference>
<proteinExistence type="predicted"/>
<geneLocation type="plasmid" evidence="2">
    <name>SAP045A</name>
</geneLocation>
<organism evidence="2">
    <name type="scientific">Staphylococcus epidermidis</name>
    <dbReference type="NCBI Taxonomy" id="1282"/>
    <lineage>
        <taxon>Bacteria</taxon>
        <taxon>Bacillati</taxon>
        <taxon>Bacillota</taxon>
        <taxon>Bacilli</taxon>
        <taxon>Bacillales</taxon>
        <taxon>Staphylococcaceae</taxon>
        <taxon>Staphylococcus</taxon>
    </lineage>
</organism>
<protein>
    <submittedName>
        <fullName evidence="3">DDE-type integrase/transposase/recombinase</fullName>
    </submittedName>
</protein>
<gene>
    <name evidence="4" type="ORF">CTJ08_12110</name>
    <name evidence="3" type="ORF">H3963_12435</name>
    <name evidence="2" type="ORF">SAP045A_021</name>
</gene>
<sequence length="49" mass="6008">MKKPKKAYCKRRINETYIKIKGKWCYLYQSHDTDCHTLGLIFKKSLWEI</sequence>
<keyword evidence="2" id="KW-0614">Plasmid</keyword>
<dbReference type="AlphaFoldDB" id="D2J8I2"/>
<dbReference type="EMBL" id="GQ900402">
    <property type="protein sequence ID" value="ADA61753.1"/>
    <property type="molecule type" value="Genomic_DNA"/>
</dbReference>
<dbReference type="EMBL" id="PEJG01000024">
    <property type="protein sequence ID" value="PIH09236.1"/>
    <property type="molecule type" value="Genomic_DNA"/>
</dbReference>
<reference evidence="2" key="1">
    <citation type="submission" date="2009-08" db="EMBL/GenBank/DDBJ databases">
        <authorList>
            <person name="Gill J."/>
            <person name="Borman J."/>
            <person name="Shetty J."/>
            <person name="Hostetler J."/>
            <person name="Durkin S."/>
            <person name="Montgomery B."/>
        </authorList>
    </citation>
    <scope>NUCLEOTIDE SEQUENCE</scope>
    <source>
        <strain evidence="2">CDC9</strain>
        <plasmid evidence="2">SAP045A</plasmid>
    </source>
</reference>